<dbReference type="GO" id="GO:0003677">
    <property type="term" value="F:DNA binding"/>
    <property type="evidence" value="ECO:0007669"/>
    <property type="project" value="InterPro"/>
</dbReference>
<evidence type="ECO:0000313" key="3">
    <source>
        <dbReference type="Proteomes" id="UP000613768"/>
    </source>
</evidence>
<dbReference type="InterPro" id="IPR016032">
    <property type="entry name" value="Sig_transdc_resp-reg_C-effctor"/>
</dbReference>
<dbReference type="RefSeq" id="WP_192029515.1">
    <property type="nucleotide sequence ID" value="NZ_JACYTR010000017.1"/>
</dbReference>
<dbReference type="InterPro" id="IPR036388">
    <property type="entry name" value="WH-like_DNA-bd_sf"/>
</dbReference>
<dbReference type="AlphaFoldDB" id="A0AAW3ZJD5"/>
<sequence>MSRGVLRLGSHRDVLQVCQTLEGSQMSTPEVIDRPAARSGKGAALLERGAKQLACTHRITDRELSVLSLLLTDLSLAAIARTLGMGVETVRSHNRSIFLKCGVKSRIALILLVVDMADCTAIA</sequence>
<name>A0AAW3ZJD5_9GAMM</name>
<dbReference type="PROSITE" id="PS50043">
    <property type="entry name" value="HTH_LUXR_2"/>
    <property type="match status" value="1"/>
</dbReference>
<comment type="caution">
    <text evidence="2">The sequence shown here is derived from an EMBL/GenBank/DDBJ whole genome shotgun (WGS) entry which is preliminary data.</text>
</comment>
<keyword evidence="3" id="KW-1185">Reference proteome</keyword>
<dbReference type="SUPFAM" id="SSF46894">
    <property type="entry name" value="C-terminal effector domain of the bipartite response regulators"/>
    <property type="match status" value="1"/>
</dbReference>
<proteinExistence type="predicted"/>
<dbReference type="Pfam" id="PF00196">
    <property type="entry name" value="GerE"/>
    <property type="match status" value="1"/>
</dbReference>
<dbReference type="EMBL" id="JACYTR010000017">
    <property type="protein sequence ID" value="MBD8526093.1"/>
    <property type="molecule type" value="Genomic_DNA"/>
</dbReference>
<dbReference type="Proteomes" id="UP000613768">
    <property type="component" value="Unassembled WGS sequence"/>
</dbReference>
<dbReference type="GO" id="GO:0006355">
    <property type="term" value="P:regulation of DNA-templated transcription"/>
    <property type="evidence" value="ECO:0007669"/>
    <property type="project" value="InterPro"/>
</dbReference>
<organism evidence="2 3">
    <name type="scientific">Pseudomarimonas arenosa</name>
    <dbReference type="NCBI Taxonomy" id="2774145"/>
    <lineage>
        <taxon>Bacteria</taxon>
        <taxon>Pseudomonadati</taxon>
        <taxon>Pseudomonadota</taxon>
        <taxon>Gammaproteobacteria</taxon>
        <taxon>Lysobacterales</taxon>
        <taxon>Lysobacteraceae</taxon>
        <taxon>Pseudomarimonas</taxon>
    </lineage>
</organism>
<evidence type="ECO:0000259" key="1">
    <source>
        <dbReference type="PROSITE" id="PS50043"/>
    </source>
</evidence>
<reference evidence="2 3" key="1">
    <citation type="submission" date="2020-09" db="EMBL/GenBank/DDBJ databases">
        <title>Pseudoxanthomonas sp. CAU 1598 isolated from sand of Yaerae Beach.</title>
        <authorList>
            <person name="Kim W."/>
        </authorList>
    </citation>
    <scope>NUCLEOTIDE SEQUENCE [LARGE SCALE GENOMIC DNA]</scope>
    <source>
        <strain evidence="2 3">CAU 1598</strain>
    </source>
</reference>
<evidence type="ECO:0000313" key="2">
    <source>
        <dbReference type="EMBL" id="MBD8526093.1"/>
    </source>
</evidence>
<dbReference type="Gene3D" id="1.10.10.10">
    <property type="entry name" value="Winged helix-like DNA-binding domain superfamily/Winged helix DNA-binding domain"/>
    <property type="match status" value="1"/>
</dbReference>
<protein>
    <recommendedName>
        <fullName evidence="1">HTH luxR-type domain-containing protein</fullName>
    </recommendedName>
</protein>
<feature type="domain" description="HTH luxR-type" evidence="1">
    <location>
        <begin position="52"/>
        <end position="117"/>
    </location>
</feature>
<gene>
    <name evidence="2" type="ORF">IFO71_10130</name>
</gene>
<dbReference type="InterPro" id="IPR000792">
    <property type="entry name" value="Tscrpt_reg_LuxR_C"/>
</dbReference>
<dbReference type="SMART" id="SM00421">
    <property type="entry name" value="HTH_LUXR"/>
    <property type="match status" value="1"/>
</dbReference>
<accession>A0AAW3ZJD5</accession>